<dbReference type="PATRIC" id="fig|1242965.3.peg.1529"/>
<dbReference type="Proteomes" id="UP000016625">
    <property type="component" value="Unassembled WGS sequence"/>
</dbReference>
<name>U2GZC7_9BACT</name>
<organism evidence="1 2">
    <name type="scientific">Campylobacter concisus UNSW2</name>
    <dbReference type="NCBI Taxonomy" id="1242965"/>
    <lineage>
        <taxon>Bacteria</taxon>
        <taxon>Pseudomonadati</taxon>
        <taxon>Campylobacterota</taxon>
        <taxon>Epsilonproteobacteria</taxon>
        <taxon>Campylobacterales</taxon>
        <taxon>Campylobacteraceae</taxon>
        <taxon>Campylobacter</taxon>
    </lineage>
</organism>
<gene>
    <name evidence="1" type="ORF">UNSW2_1623</name>
</gene>
<dbReference type="EMBL" id="ANNJ01000016">
    <property type="protein sequence ID" value="ERJ31328.1"/>
    <property type="molecule type" value="Genomic_DNA"/>
</dbReference>
<evidence type="ECO:0000313" key="2">
    <source>
        <dbReference type="Proteomes" id="UP000016625"/>
    </source>
</evidence>
<protein>
    <submittedName>
        <fullName evidence="1">Uncharacterized protein</fullName>
    </submittedName>
</protein>
<accession>U2GZC7</accession>
<reference evidence="1 2" key="1">
    <citation type="journal article" date="2013" name="BMC Genomics">
        <title>Comparative genomics of Campylobacter concisus isolates reveals genetic diversity and provides insights into disease association.</title>
        <authorList>
            <person name="Deshpande N.P."/>
            <person name="Kaakoush N.O."/>
            <person name="Wilkins M.R."/>
            <person name="Mitchell H.M."/>
        </authorList>
    </citation>
    <scope>NUCLEOTIDE SEQUENCE [LARGE SCALE GENOMIC DNA]</scope>
    <source>
        <strain evidence="1 2">UNSW2</strain>
    </source>
</reference>
<proteinExistence type="predicted"/>
<sequence>MILKTPRLCPSEPTKSAVGAAVAMPKYTKKQTKIVNNICLKILDPFVKKAYYSTLEFNF</sequence>
<dbReference type="AlphaFoldDB" id="U2GZC7"/>
<evidence type="ECO:0000313" key="1">
    <source>
        <dbReference type="EMBL" id="ERJ31328.1"/>
    </source>
</evidence>
<comment type="caution">
    <text evidence="1">The sequence shown here is derived from an EMBL/GenBank/DDBJ whole genome shotgun (WGS) entry which is preliminary data.</text>
</comment>